<dbReference type="RefSeq" id="WP_068032138.1">
    <property type="nucleotide sequence ID" value="NZ_QQAZ01000006.1"/>
</dbReference>
<name>A0A370H2D3_9NOCA</name>
<dbReference type="AlphaFoldDB" id="A0A370H2D3"/>
<dbReference type="Proteomes" id="UP000255355">
    <property type="component" value="Unassembled WGS sequence"/>
</dbReference>
<feature type="region of interest" description="Disordered" evidence="1">
    <location>
        <begin position="9"/>
        <end position="28"/>
    </location>
</feature>
<reference evidence="2 3" key="1">
    <citation type="submission" date="2018-07" db="EMBL/GenBank/DDBJ databases">
        <title>Genomic Encyclopedia of Type Strains, Phase IV (KMG-IV): sequencing the most valuable type-strain genomes for metagenomic binning, comparative biology and taxonomic classification.</title>
        <authorList>
            <person name="Goeker M."/>
        </authorList>
    </citation>
    <scope>NUCLEOTIDE SEQUENCE [LARGE SCALE GENOMIC DNA]</scope>
    <source>
        <strain evidence="2 3">DSM 44952</strain>
    </source>
</reference>
<evidence type="ECO:0000313" key="2">
    <source>
        <dbReference type="EMBL" id="RDI50170.1"/>
    </source>
</evidence>
<dbReference type="EMBL" id="QQAZ01000006">
    <property type="protein sequence ID" value="RDI50170.1"/>
    <property type="molecule type" value="Genomic_DNA"/>
</dbReference>
<evidence type="ECO:0000256" key="1">
    <source>
        <dbReference type="SAM" id="MobiDB-lite"/>
    </source>
</evidence>
<proteinExistence type="predicted"/>
<organism evidence="2 3">
    <name type="scientific">Nocardia mexicana</name>
    <dbReference type="NCBI Taxonomy" id="279262"/>
    <lineage>
        <taxon>Bacteria</taxon>
        <taxon>Bacillati</taxon>
        <taxon>Actinomycetota</taxon>
        <taxon>Actinomycetes</taxon>
        <taxon>Mycobacteriales</taxon>
        <taxon>Nocardiaceae</taxon>
        <taxon>Nocardia</taxon>
    </lineage>
</organism>
<dbReference type="STRING" id="1210089.GCA_001613165_07751"/>
<sequence length="112" mass="12551">MAEVLVAEIRSDSQPWSGRRDRSSKNFSLAGVPEGTQELLWRTEPDSGAIRFSVMSDVRANYDQRVLSNIASGSRTRLPRERESLSRRGFYIANPFGATEDGFLVKVYALVP</sequence>
<accession>A0A370H2D3</accession>
<protein>
    <submittedName>
        <fullName evidence="2">Uncharacterized protein</fullName>
    </submittedName>
</protein>
<gene>
    <name evidence="2" type="ORF">DFR68_106609</name>
</gene>
<dbReference type="OrthoDB" id="4555182at2"/>
<keyword evidence="3" id="KW-1185">Reference proteome</keyword>
<evidence type="ECO:0000313" key="3">
    <source>
        <dbReference type="Proteomes" id="UP000255355"/>
    </source>
</evidence>
<comment type="caution">
    <text evidence="2">The sequence shown here is derived from an EMBL/GenBank/DDBJ whole genome shotgun (WGS) entry which is preliminary data.</text>
</comment>